<keyword evidence="13" id="KW-1185">Reference proteome</keyword>
<protein>
    <submittedName>
        <fullName evidence="12">Type IV pili methyl-accepting chemotaxis transducer N-terminal domain-containing protein</fullName>
    </submittedName>
</protein>
<keyword evidence="8" id="KW-0175">Coiled coil</keyword>
<evidence type="ECO:0000256" key="3">
    <source>
        <dbReference type="ARBA" id="ARBA00022989"/>
    </source>
</evidence>
<dbReference type="SMART" id="SM00304">
    <property type="entry name" value="HAMP"/>
    <property type="match status" value="1"/>
</dbReference>
<dbReference type="CDD" id="cd06225">
    <property type="entry name" value="HAMP"/>
    <property type="match status" value="1"/>
</dbReference>
<evidence type="ECO:0000256" key="4">
    <source>
        <dbReference type="ARBA" id="ARBA00023136"/>
    </source>
</evidence>
<evidence type="ECO:0000256" key="9">
    <source>
        <dbReference type="SAM" id="Phobius"/>
    </source>
</evidence>
<evidence type="ECO:0000313" key="12">
    <source>
        <dbReference type="EMBL" id="MBD8045737.1"/>
    </source>
</evidence>
<dbReference type="InterPro" id="IPR042295">
    <property type="entry name" value="NarX-like_N_sf"/>
</dbReference>
<dbReference type="InterPro" id="IPR029095">
    <property type="entry name" value="NarX-like_N"/>
</dbReference>
<dbReference type="InterPro" id="IPR003660">
    <property type="entry name" value="HAMP_dom"/>
</dbReference>
<dbReference type="PANTHER" id="PTHR32089:SF112">
    <property type="entry name" value="LYSOZYME-LIKE PROTEIN-RELATED"/>
    <property type="match status" value="1"/>
</dbReference>
<evidence type="ECO:0000256" key="7">
    <source>
        <dbReference type="PROSITE-ProRule" id="PRU00284"/>
    </source>
</evidence>
<feature type="transmembrane region" description="Helical" evidence="9">
    <location>
        <begin position="173"/>
        <end position="195"/>
    </location>
</feature>
<comment type="similarity">
    <text evidence="6">Belongs to the methyl-accepting chemotaxis (MCP) protein family.</text>
</comment>
<feature type="coiled-coil region" evidence="8">
    <location>
        <begin position="333"/>
        <end position="363"/>
    </location>
</feature>
<keyword evidence="5 7" id="KW-0807">Transducer</keyword>
<sequence>MRIKIKDKLRVICICYIALIALTVVTNFRTYKEINGDSSFINYFGKMRAYNYRMAQLSYNVIFKLDDGESAEAIEVKIKEIDDMFENLVNGNNELDIKPIDNDDIKANLDSIKIQWEKEIKPAYINILKNEDRLSWKFIKDNVNGYVKSIDNVIGDYTVYSKGKITSSKNKSISMLIISIILSIVFGTVMIKIIMKPLIKIKDEFEGISKGEGDLRKEILYKYNDEIGELTKHFNGFIGKIREIIGTMFNSSKALKESVASMKVINDELGRATETISVSMQNVSSGSVEQSNMIQCIMSQSENVDTEINEVMTKIDILLTQLENSKNSSMEGKNILNKEIEELKGLVSNTKELSNTINELEKDSQSIQGILSIINQISSQTNLLALNAAIEASRVGEHGKGFSVIAEEIRKLSDESRESTEKIEDIVKYIIEKIFNIGKYMSTILDKITIYHEDMTNVEMKFNEVTNEANEAYLEIKDIREINHNVKEEFKELNSYVKKVAHIAEENSVNSQEIAASIEEQAASFEEVNNNMNLINQLSIDLNQVIEKFKI</sequence>
<keyword evidence="3 9" id="KW-1133">Transmembrane helix</keyword>
<comment type="subcellular location">
    <subcellularLocation>
        <location evidence="1">Membrane</location>
        <topology evidence="1">Multi-pass membrane protein</topology>
    </subcellularLocation>
</comment>
<reference evidence="12 13" key="1">
    <citation type="submission" date="2020-08" db="EMBL/GenBank/DDBJ databases">
        <title>A Genomic Blueprint of the Chicken Gut Microbiome.</title>
        <authorList>
            <person name="Gilroy R."/>
            <person name="Ravi A."/>
            <person name="Getino M."/>
            <person name="Pursley I."/>
            <person name="Horton D.L."/>
            <person name="Alikhan N.-F."/>
            <person name="Baker D."/>
            <person name="Gharbi K."/>
            <person name="Hall N."/>
            <person name="Watson M."/>
            <person name="Adriaenssens E.M."/>
            <person name="Foster-Nyarko E."/>
            <person name="Jarju S."/>
            <person name="Secka A."/>
            <person name="Antonio M."/>
            <person name="Oren A."/>
            <person name="Chaudhuri R."/>
            <person name="La Ragione R.M."/>
            <person name="Hildebrand F."/>
            <person name="Pallen M.J."/>
        </authorList>
    </citation>
    <scope>NUCLEOTIDE SEQUENCE [LARGE SCALE GENOMIC DNA]</scope>
    <source>
        <strain evidence="12 13">N37</strain>
    </source>
</reference>
<dbReference type="SUPFAM" id="SSF58104">
    <property type="entry name" value="Methyl-accepting chemotaxis protein (MCP) signaling domain"/>
    <property type="match status" value="1"/>
</dbReference>
<dbReference type="Pfam" id="PF00015">
    <property type="entry name" value="MCPsignal"/>
    <property type="match status" value="1"/>
</dbReference>
<comment type="caution">
    <text evidence="12">The sequence shown here is derived from an EMBL/GenBank/DDBJ whole genome shotgun (WGS) entry which is preliminary data.</text>
</comment>
<dbReference type="Pfam" id="PF13675">
    <property type="entry name" value="PilJ"/>
    <property type="match status" value="1"/>
</dbReference>
<evidence type="ECO:0000259" key="10">
    <source>
        <dbReference type="PROSITE" id="PS50111"/>
    </source>
</evidence>
<gene>
    <name evidence="12" type="ORF">H9637_01535</name>
</gene>
<dbReference type="PANTHER" id="PTHR32089">
    <property type="entry name" value="METHYL-ACCEPTING CHEMOTAXIS PROTEIN MCPB"/>
    <property type="match status" value="1"/>
</dbReference>
<dbReference type="PROSITE" id="PS50111">
    <property type="entry name" value="CHEMOTAXIS_TRANSDUC_2"/>
    <property type="match status" value="1"/>
</dbReference>
<dbReference type="SMART" id="SM00283">
    <property type="entry name" value="MA"/>
    <property type="match status" value="1"/>
</dbReference>
<evidence type="ECO:0000256" key="8">
    <source>
        <dbReference type="SAM" id="Coils"/>
    </source>
</evidence>
<dbReference type="Gene3D" id="1.20.120.960">
    <property type="entry name" value="Histidine kinase NarX, sensor domain"/>
    <property type="match status" value="1"/>
</dbReference>
<dbReference type="InterPro" id="IPR004089">
    <property type="entry name" value="MCPsignal_dom"/>
</dbReference>
<keyword evidence="4 9" id="KW-0472">Membrane</keyword>
<evidence type="ECO:0000313" key="13">
    <source>
        <dbReference type="Proteomes" id="UP000627166"/>
    </source>
</evidence>
<dbReference type="RefSeq" id="WP_191738719.1">
    <property type="nucleotide sequence ID" value="NZ_JACSQB010000012.1"/>
</dbReference>
<evidence type="ECO:0000256" key="1">
    <source>
        <dbReference type="ARBA" id="ARBA00004141"/>
    </source>
</evidence>
<dbReference type="Pfam" id="PF00672">
    <property type="entry name" value="HAMP"/>
    <property type="match status" value="1"/>
</dbReference>
<dbReference type="EMBL" id="JACSQB010000012">
    <property type="protein sequence ID" value="MBD8045737.1"/>
    <property type="molecule type" value="Genomic_DNA"/>
</dbReference>
<dbReference type="Proteomes" id="UP000627166">
    <property type="component" value="Unassembled WGS sequence"/>
</dbReference>
<evidence type="ECO:0000256" key="6">
    <source>
        <dbReference type="ARBA" id="ARBA00029447"/>
    </source>
</evidence>
<accession>A0ABR8YNC9</accession>
<evidence type="ECO:0000259" key="11">
    <source>
        <dbReference type="PROSITE" id="PS50885"/>
    </source>
</evidence>
<feature type="domain" description="Methyl-accepting transducer" evidence="10">
    <location>
        <begin position="265"/>
        <end position="515"/>
    </location>
</feature>
<dbReference type="PROSITE" id="PS50885">
    <property type="entry name" value="HAMP"/>
    <property type="match status" value="1"/>
</dbReference>
<keyword evidence="2 9" id="KW-0812">Transmembrane</keyword>
<name>A0ABR8YNC9_9CLOT</name>
<organism evidence="12 13">
    <name type="scientific">Clostridium faecium</name>
    <dbReference type="NCBI Taxonomy" id="2762223"/>
    <lineage>
        <taxon>Bacteria</taxon>
        <taxon>Bacillati</taxon>
        <taxon>Bacillota</taxon>
        <taxon>Clostridia</taxon>
        <taxon>Eubacteriales</taxon>
        <taxon>Clostridiaceae</taxon>
        <taxon>Clostridium</taxon>
    </lineage>
</organism>
<evidence type="ECO:0000256" key="5">
    <source>
        <dbReference type="ARBA" id="ARBA00023224"/>
    </source>
</evidence>
<dbReference type="Gene3D" id="1.10.287.950">
    <property type="entry name" value="Methyl-accepting chemotaxis protein"/>
    <property type="match status" value="1"/>
</dbReference>
<evidence type="ECO:0000256" key="2">
    <source>
        <dbReference type="ARBA" id="ARBA00022692"/>
    </source>
</evidence>
<proteinExistence type="inferred from homology"/>
<feature type="domain" description="HAMP" evidence="11">
    <location>
        <begin position="192"/>
        <end position="246"/>
    </location>
</feature>